<dbReference type="EMBL" id="BARS01003359">
    <property type="protein sequence ID" value="GAF81672.1"/>
    <property type="molecule type" value="Genomic_DNA"/>
</dbReference>
<comment type="caution">
    <text evidence="1">The sequence shown here is derived from an EMBL/GenBank/DDBJ whole genome shotgun (WGS) entry which is preliminary data.</text>
</comment>
<evidence type="ECO:0000313" key="1">
    <source>
        <dbReference type="EMBL" id="GAF81672.1"/>
    </source>
</evidence>
<proteinExistence type="predicted"/>
<sequence>MENVKILQAQSGEELFLQKEYQNLHQKKEVVVSYQQVPYFSENSLRKKLFRH</sequence>
<reference evidence="1" key="1">
    <citation type="journal article" date="2014" name="Front. Microbiol.">
        <title>High frequency of phylogenetically diverse reductive dehalogenase-homologous genes in deep subseafloor sedimentary metagenomes.</title>
        <authorList>
            <person name="Kawai M."/>
            <person name="Futagami T."/>
            <person name="Toyoda A."/>
            <person name="Takaki Y."/>
            <person name="Nishi S."/>
            <person name="Hori S."/>
            <person name="Arai W."/>
            <person name="Tsubouchi T."/>
            <person name="Morono Y."/>
            <person name="Uchiyama I."/>
            <person name="Ito T."/>
            <person name="Fujiyama A."/>
            <person name="Inagaki F."/>
            <person name="Takami H."/>
        </authorList>
    </citation>
    <scope>NUCLEOTIDE SEQUENCE</scope>
    <source>
        <strain evidence="1">Expedition CK06-06</strain>
    </source>
</reference>
<dbReference type="AlphaFoldDB" id="X0T0H3"/>
<protein>
    <submittedName>
        <fullName evidence="1">Uncharacterized protein</fullName>
    </submittedName>
</protein>
<accession>X0T0H3</accession>
<gene>
    <name evidence="1" type="ORF">S01H1_06515</name>
</gene>
<name>X0T0H3_9ZZZZ</name>
<organism evidence="1">
    <name type="scientific">marine sediment metagenome</name>
    <dbReference type="NCBI Taxonomy" id="412755"/>
    <lineage>
        <taxon>unclassified sequences</taxon>
        <taxon>metagenomes</taxon>
        <taxon>ecological metagenomes</taxon>
    </lineage>
</organism>